<accession>A0A7W7GQF3</accession>
<dbReference type="RefSeq" id="WP_184241980.1">
    <property type="nucleotide sequence ID" value="NZ_JACHNA010000001.1"/>
</dbReference>
<dbReference type="GO" id="GO:0004766">
    <property type="term" value="F:spermidine synthase activity"/>
    <property type="evidence" value="ECO:0007669"/>
    <property type="project" value="UniProtKB-EC"/>
</dbReference>
<keyword evidence="1" id="KW-0808">Transferase</keyword>
<dbReference type="EMBL" id="JACHNA010000001">
    <property type="protein sequence ID" value="MBB4736377.1"/>
    <property type="molecule type" value="Genomic_DNA"/>
</dbReference>
<dbReference type="NCBIfam" id="NF037959">
    <property type="entry name" value="MFS_SpdSyn"/>
    <property type="match status" value="1"/>
</dbReference>
<dbReference type="EC" id="2.5.1.16" evidence="1"/>
<keyword evidence="2" id="KW-1185">Reference proteome</keyword>
<comment type="caution">
    <text evidence="1">The sequence shown here is derived from an EMBL/GenBank/DDBJ whole genome shotgun (WGS) entry which is preliminary data.</text>
</comment>
<dbReference type="InterPro" id="IPR029063">
    <property type="entry name" value="SAM-dependent_MTases_sf"/>
</dbReference>
<dbReference type="Gene3D" id="3.40.50.150">
    <property type="entry name" value="Vaccinia Virus protein VP39"/>
    <property type="match status" value="1"/>
</dbReference>
<dbReference type="Proteomes" id="UP000540191">
    <property type="component" value="Unassembled WGS sequence"/>
</dbReference>
<sequence length="288" mass="30404">MPADEVIAPGVFPISSGTAEILPDPWEPGTWLLKVNGVESSQLNPDTPERMGFEYMRWAAAVVSHRFAPDVDRLRVLHLGGAGCTFARWITHAYPQAHQLAVELDAGLAELARTRFGLPRAPQLKIRVGEAGQVLASLRPDTREVVVRDVFAPASPEPDAPHVTPEHLTGLEAARAAADVLVDGGVYLLNIGAGPGLASLRAELAALTETFAHVEVMADPPMLKGRRRGNVIAAASAGPLVLEHLGGRAGLARALRSDALPATLLEDVPRFVAGARPSTAPLVARAGN</sequence>
<reference evidence="1 2" key="1">
    <citation type="submission" date="2020-08" db="EMBL/GenBank/DDBJ databases">
        <title>Sequencing the genomes of 1000 actinobacteria strains.</title>
        <authorList>
            <person name="Klenk H.-P."/>
        </authorList>
    </citation>
    <scope>NUCLEOTIDE SEQUENCE [LARGE SCALE GENOMIC DNA]</scope>
    <source>
        <strain evidence="1 2">DSM 23974</strain>
    </source>
</reference>
<evidence type="ECO:0000313" key="1">
    <source>
        <dbReference type="EMBL" id="MBB4736377.1"/>
    </source>
</evidence>
<proteinExistence type="predicted"/>
<gene>
    <name evidence="1" type="ORF">HDA30_001885</name>
</gene>
<organism evidence="1 2">
    <name type="scientific">Micrococcus cohnii</name>
    <dbReference type="NCBI Taxonomy" id="993416"/>
    <lineage>
        <taxon>Bacteria</taxon>
        <taxon>Bacillati</taxon>
        <taxon>Actinomycetota</taxon>
        <taxon>Actinomycetes</taxon>
        <taxon>Micrococcales</taxon>
        <taxon>Micrococcaceae</taxon>
        <taxon>Micrococcus</taxon>
    </lineage>
</organism>
<name>A0A7W7GQF3_9MICC</name>
<dbReference type="SUPFAM" id="SSF53335">
    <property type="entry name" value="S-adenosyl-L-methionine-dependent methyltransferases"/>
    <property type="match status" value="1"/>
</dbReference>
<dbReference type="AlphaFoldDB" id="A0A7W7GQF3"/>
<evidence type="ECO:0000313" key="2">
    <source>
        <dbReference type="Proteomes" id="UP000540191"/>
    </source>
</evidence>
<protein>
    <submittedName>
        <fullName evidence="1">Spermidine synthase</fullName>
        <ecNumber evidence="1">2.5.1.16</ecNumber>
    </submittedName>
</protein>